<protein>
    <submittedName>
        <fullName evidence="2">Disease resistance protein At5g05400</fullName>
    </submittedName>
</protein>
<name>A0AB40C5S5_DIOCR</name>
<gene>
    <name evidence="2" type="primary">LOC120272360</name>
</gene>
<dbReference type="RefSeq" id="XP_039135115.1">
    <property type="nucleotide sequence ID" value="XM_039279181.1"/>
</dbReference>
<evidence type="ECO:0000313" key="2">
    <source>
        <dbReference type="RefSeq" id="XP_039135115.1"/>
    </source>
</evidence>
<dbReference type="AlphaFoldDB" id="A0AB40C5S5"/>
<dbReference type="GeneID" id="120272360"/>
<proteinExistence type="predicted"/>
<dbReference type="Proteomes" id="UP001515500">
    <property type="component" value="Chromosome 2"/>
</dbReference>
<keyword evidence="1" id="KW-1185">Reference proteome</keyword>
<organism evidence="1 2">
    <name type="scientific">Dioscorea cayennensis subsp. rotundata</name>
    <name type="common">White Guinea yam</name>
    <name type="synonym">Dioscorea rotundata</name>
    <dbReference type="NCBI Taxonomy" id="55577"/>
    <lineage>
        <taxon>Eukaryota</taxon>
        <taxon>Viridiplantae</taxon>
        <taxon>Streptophyta</taxon>
        <taxon>Embryophyta</taxon>
        <taxon>Tracheophyta</taxon>
        <taxon>Spermatophyta</taxon>
        <taxon>Magnoliopsida</taxon>
        <taxon>Liliopsida</taxon>
        <taxon>Dioscoreales</taxon>
        <taxon>Dioscoreaceae</taxon>
        <taxon>Dioscorea</taxon>
    </lineage>
</organism>
<reference evidence="2" key="1">
    <citation type="submission" date="2025-08" db="UniProtKB">
        <authorList>
            <consortium name="RefSeq"/>
        </authorList>
    </citation>
    <scope>IDENTIFICATION</scope>
</reference>
<accession>A0AB40C5S5</accession>
<sequence>MEDIISCKSSAALTTPSKLKTLKLQNLPTLASIYQGKLVCDSLCDIQIVLCPKLKKLPFLINNKPPVSMRIMASQEWWKMLEWDDLQLKELLQPFFENGSMDWDKGLSREQVIKVSPKPFMSGQRNTAST</sequence>
<evidence type="ECO:0000313" key="1">
    <source>
        <dbReference type="Proteomes" id="UP001515500"/>
    </source>
</evidence>